<reference evidence="2 3" key="1">
    <citation type="submission" date="2017-04" db="EMBL/GenBank/DDBJ databases">
        <title>Staphylococcus agnetis, a potential pathogen in the broiler production.</title>
        <authorList>
            <person name="Poulsen L."/>
        </authorList>
    </citation>
    <scope>NUCLEOTIDE SEQUENCE [LARGE SCALE GENOMIC DNA]</scope>
    <source>
        <strain evidence="2 3">723_310714_2_2_spleen</strain>
    </source>
</reference>
<dbReference type="InterPro" id="IPR007595">
    <property type="entry name" value="Csa"/>
</dbReference>
<sequence>FRDGEFDKNDKGTWYLNSKMSIQTSEDDNLLTKGMLLRINRNTRTSEGEYIIRTTGNNKSEKKYPVKMVGNRIIPTKPINNPKVEEEIKNFKFFIQYANFKDLDNYGLGNFNYNPNVPSYSAEYQLSNDDYNVKQLRNRYDIPTNKAPKLLLKGVGDFKGSSVGYQILEIQFEESKNSDIYFNDYVNLQPSKD</sequence>
<accession>A0ABX3Z0C1</accession>
<keyword evidence="3" id="KW-1185">Reference proteome</keyword>
<feature type="non-terminal residue" evidence="2">
    <location>
        <position position="1"/>
    </location>
</feature>
<comment type="similarity">
    <text evidence="1">Belongs to the staphylococcal tandem lipoprotein family.</text>
</comment>
<keyword evidence="2" id="KW-0449">Lipoprotein</keyword>
<dbReference type="InterPro" id="IPR038641">
    <property type="entry name" value="Csa_sf"/>
</dbReference>
<organism evidence="2 3">
    <name type="scientific">Staphylococcus agnetis</name>
    <dbReference type="NCBI Taxonomy" id="985762"/>
    <lineage>
        <taxon>Bacteria</taxon>
        <taxon>Bacillati</taxon>
        <taxon>Bacillota</taxon>
        <taxon>Bacilli</taxon>
        <taxon>Bacillales</taxon>
        <taxon>Staphylococcaceae</taxon>
        <taxon>Staphylococcus</taxon>
    </lineage>
</organism>
<evidence type="ECO:0000313" key="2">
    <source>
        <dbReference type="EMBL" id="OTW30346.1"/>
    </source>
</evidence>
<dbReference type="Pfam" id="PF04507">
    <property type="entry name" value="DUF576"/>
    <property type="match status" value="1"/>
</dbReference>
<evidence type="ECO:0000256" key="1">
    <source>
        <dbReference type="ARBA" id="ARBA00009715"/>
    </source>
</evidence>
<dbReference type="RefSeq" id="WP_085623019.1">
    <property type="nucleotide sequence ID" value="NZ_NDYM01000043.1"/>
</dbReference>
<evidence type="ECO:0000313" key="3">
    <source>
        <dbReference type="Proteomes" id="UP000195208"/>
    </source>
</evidence>
<dbReference type="Gene3D" id="2.50.20.40">
    <property type="match status" value="1"/>
</dbReference>
<dbReference type="Proteomes" id="UP000195208">
    <property type="component" value="Unassembled WGS sequence"/>
</dbReference>
<proteinExistence type="inferred from homology"/>
<dbReference type="EMBL" id="NEFX01000021">
    <property type="protein sequence ID" value="OTW30346.1"/>
    <property type="molecule type" value="Genomic_DNA"/>
</dbReference>
<comment type="caution">
    <text evidence="2">The sequence shown here is derived from an EMBL/GenBank/DDBJ whole genome shotgun (WGS) entry which is preliminary data.</text>
</comment>
<protein>
    <submittedName>
        <fullName evidence="2">Tandem-type lipoprotein</fullName>
    </submittedName>
</protein>
<gene>
    <name evidence="2" type="ORF">B9M88_10530</name>
</gene>
<name>A0ABX3Z0C1_9STAP</name>
<dbReference type="NCBIfam" id="TIGR01742">
    <property type="entry name" value="SA_tandem_lipo"/>
    <property type="match status" value="1"/>
</dbReference>